<dbReference type="Gene3D" id="3.30.559.10">
    <property type="entry name" value="Chloramphenicol acetyltransferase-like domain"/>
    <property type="match status" value="1"/>
</dbReference>
<dbReference type="Pfam" id="PF00668">
    <property type="entry name" value="Condensation"/>
    <property type="match status" value="1"/>
</dbReference>
<dbReference type="SUPFAM" id="SSF52777">
    <property type="entry name" value="CoA-dependent acyltransferases"/>
    <property type="match status" value="2"/>
</dbReference>
<evidence type="ECO:0000259" key="1">
    <source>
        <dbReference type="Pfam" id="PF00668"/>
    </source>
</evidence>
<keyword evidence="2" id="KW-0012">Acyltransferase</keyword>
<dbReference type="GO" id="GO:0008610">
    <property type="term" value="P:lipid biosynthetic process"/>
    <property type="evidence" value="ECO:0007669"/>
    <property type="project" value="UniProtKB-ARBA"/>
</dbReference>
<reference evidence="3" key="2">
    <citation type="submission" date="2016-04" db="EMBL/GenBank/DDBJ databases">
        <title>Complete Genome and Plasmid Sequences for Rhodococcus fascians D188 and Draft Sequences for Rhodococcus spp. Isolates PBTS 1 and PBTS 2.</title>
        <authorList>
            <person name="Stamer R."/>
            <person name="Vereecke D."/>
            <person name="Zhang Y."/>
            <person name="Schilkey F."/>
            <person name="Devitt N."/>
            <person name="Randall J."/>
        </authorList>
    </citation>
    <scope>NUCLEOTIDE SEQUENCE [LARGE SCALE GENOMIC DNA]</scope>
    <source>
        <strain evidence="3">PBTS2</strain>
    </source>
</reference>
<organism evidence="2 3">
    <name type="scientific">Rhodococcoides fascians</name>
    <name type="common">Rhodococcus fascians</name>
    <dbReference type="NCBI Taxonomy" id="1828"/>
    <lineage>
        <taxon>Bacteria</taxon>
        <taxon>Bacillati</taxon>
        <taxon>Actinomycetota</taxon>
        <taxon>Actinomycetes</taxon>
        <taxon>Mycobacteriales</taxon>
        <taxon>Nocardiaceae</taxon>
        <taxon>Rhodococcoides</taxon>
    </lineage>
</organism>
<dbReference type="Gene3D" id="3.30.559.30">
    <property type="entry name" value="Nonribosomal peptide synthetase, condensation domain"/>
    <property type="match status" value="1"/>
</dbReference>
<dbReference type="InterPro" id="IPR023213">
    <property type="entry name" value="CAT-like_dom_sf"/>
</dbReference>
<dbReference type="EMBL" id="CP015220">
    <property type="protein sequence ID" value="AMY21895.1"/>
    <property type="molecule type" value="Genomic_DNA"/>
</dbReference>
<dbReference type="GeneID" id="93555618"/>
<dbReference type="GO" id="GO:0016746">
    <property type="term" value="F:acyltransferase activity"/>
    <property type="evidence" value="ECO:0007669"/>
    <property type="project" value="UniProtKB-KW"/>
</dbReference>
<proteinExistence type="predicted"/>
<dbReference type="InterPro" id="IPR001242">
    <property type="entry name" value="Condensation_dom"/>
</dbReference>
<sequence>MVAFGLIDEWKPAPGPLTTWSPTVASRAAAAAAPVHPAPPSHIQQAYLEAAYRNRGSSFRFSRLCLVTFKIEGALDRTAMGRAFNTFVTRHDSFRSWFSTTAEGSTRHLVDVADIALEATDFGTPADSEAIRSHVQDSTPGPESWDCFSFGTIEHDDHFVVYAAVDHLDTDGISQALTYYELRQLYRNAVTGESDGLFTPGSYLEYCQRERLESDATTLESPAVRTWIDLVTDNGGDLPTFPLPLGRNSADYTRTSHSSFPLFDGATAQAVDEACAAVGVKFIGGIFAAAALAEYELAGRGSYLGLTPKSTRATPGEFASIGWYSSLIPVQFDLGEQPTFRTLAVLAQAAFDSGKLLANTSYHRVLELALPEHGITTQPGWTAPMISYVDVRKLPGEAELDAAGAGLYGNRGSSEEVFMWINRFEDHTGVEFLYPGTDEADRSIDLYFSKISEIYAAVVDKGDYIPQPPEAHVLAHELPDVSRV</sequence>
<protein>
    <submittedName>
        <fullName evidence="2">Trehalose-2-sulfate acyltransferase papA2</fullName>
        <ecNumber evidence="2">2.3.1.-</ecNumber>
    </submittedName>
</protein>
<dbReference type="EC" id="2.3.1.-" evidence="2"/>
<gene>
    <name evidence="2" type="primary">papA2</name>
    <name evidence="2" type="ORF">A3Q41_00575</name>
</gene>
<reference evidence="2 3" key="1">
    <citation type="journal article" date="2016" name="Genome Announc.">
        <title>Complete Genome and Plasmid Sequences for Rhodococcus fascians D188 and Draft Sequences for Rhodococcus Isolates PBTS 1 and PBTS 2.</title>
        <authorList>
            <person name="Stamler R.A."/>
            <person name="Vereecke D."/>
            <person name="Zhang Y."/>
            <person name="Schilkey F."/>
            <person name="Devitt N."/>
            <person name="Randall J.J."/>
        </authorList>
    </citation>
    <scope>NUCLEOTIDE SEQUENCE [LARGE SCALE GENOMIC DNA]</scope>
    <source>
        <strain evidence="2 3">PBTS2</strain>
    </source>
</reference>
<dbReference type="OrthoDB" id="9123229at2"/>
<keyword evidence="3" id="KW-1185">Reference proteome</keyword>
<evidence type="ECO:0000313" key="2">
    <source>
        <dbReference type="EMBL" id="AMY21895.1"/>
    </source>
</evidence>
<dbReference type="PATRIC" id="fig|1653479.3.peg.586"/>
<evidence type="ECO:0000313" key="3">
    <source>
        <dbReference type="Proteomes" id="UP000076038"/>
    </source>
</evidence>
<dbReference type="Proteomes" id="UP000076038">
    <property type="component" value="Chromosome"/>
</dbReference>
<accession>A0A143QFC5</accession>
<dbReference type="RefSeq" id="WP_032406478.1">
    <property type="nucleotide sequence ID" value="NZ_CAKKLU010000003.1"/>
</dbReference>
<keyword evidence="2" id="KW-0808">Transferase</keyword>
<dbReference type="AlphaFoldDB" id="A0A143QFC5"/>
<dbReference type="KEGG" id="rhs:A3Q41_00575"/>
<feature type="domain" description="Condensation" evidence="1">
    <location>
        <begin position="67"/>
        <end position="344"/>
    </location>
</feature>
<name>A0A143QFC5_RHOFA</name>